<organism evidence="2 3">
    <name type="scientific">Pontibacter rugosus</name>
    <dbReference type="NCBI Taxonomy" id="1745966"/>
    <lineage>
        <taxon>Bacteria</taxon>
        <taxon>Pseudomonadati</taxon>
        <taxon>Bacteroidota</taxon>
        <taxon>Cytophagia</taxon>
        <taxon>Cytophagales</taxon>
        <taxon>Hymenobacteraceae</taxon>
        <taxon>Pontibacter</taxon>
    </lineage>
</organism>
<keyword evidence="1" id="KW-1133">Transmembrane helix</keyword>
<dbReference type="EMBL" id="JBHTLD010000007">
    <property type="protein sequence ID" value="MFD1184882.1"/>
    <property type="molecule type" value="Genomic_DNA"/>
</dbReference>
<keyword evidence="1" id="KW-0812">Transmembrane</keyword>
<accession>A0ABW3SJ78</accession>
<name>A0ABW3SJ78_9BACT</name>
<sequence>MSKTKQAPEKQANGHSLAFSERIKAKKEPIALCLIVSGVISVICCMLVLLSCGAVDQGYRWGGPLLRFLGAGCPPGDMAALYVLFGLFGIVYGTQLLVDLELDQIRQSIDKEVEPW</sequence>
<evidence type="ECO:0000313" key="3">
    <source>
        <dbReference type="Proteomes" id="UP001597094"/>
    </source>
</evidence>
<evidence type="ECO:0008006" key="4">
    <source>
        <dbReference type="Google" id="ProtNLM"/>
    </source>
</evidence>
<comment type="caution">
    <text evidence="2">The sequence shown here is derived from an EMBL/GenBank/DDBJ whole genome shotgun (WGS) entry which is preliminary data.</text>
</comment>
<feature type="transmembrane region" description="Helical" evidence="1">
    <location>
        <begin position="79"/>
        <end position="98"/>
    </location>
</feature>
<feature type="transmembrane region" description="Helical" evidence="1">
    <location>
        <begin position="30"/>
        <end position="59"/>
    </location>
</feature>
<proteinExistence type="predicted"/>
<dbReference type="Proteomes" id="UP001597094">
    <property type="component" value="Unassembled WGS sequence"/>
</dbReference>
<reference evidence="3" key="1">
    <citation type="journal article" date="2019" name="Int. J. Syst. Evol. Microbiol.">
        <title>The Global Catalogue of Microorganisms (GCM) 10K type strain sequencing project: providing services to taxonomists for standard genome sequencing and annotation.</title>
        <authorList>
            <consortium name="The Broad Institute Genomics Platform"/>
            <consortium name="The Broad Institute Genome Sequencing Center for Infectious Disease"/>
            <person name="Wu L."/>
            <person name="Ma J."/>
        </authorList>
    </citation>
    <scope>NUCLEOTIDE SEQUENCE [LARGE SCALE GENOMIC DNA]</scope>
    <source>
        <strain evidence="3">JCM 31319</strain>
    </source>
</reference>
<gene>
    <name evidence="2" type="ORF">ACFQ2O_01605</name>
</gene>
<dbReference type="RefSeq" id="WP_377522377.1">
    <property type="nucleotide sequence ID" value="NZ_JBHTLD010000007.1"/>
</dbReference>
<protein>
    <recommendedName>
        <fullName evidence="4">Solute:sodium symporter small subunit</fullName>
    </recommendedName>
</protein>
<evidence type="ECO:0000313" key="2">
    <source>
        <dbReference type="EMBL" id="MFD1184882.1"/>
    </source>
</evidence>
<evidence type="ECO:0000256" key="1">
    <source>
        <dbReference type="SAM" id="Phobius"/>
    </source>
</evidence>
<keyword evidence="1" id="KW-0472">Membrane</keyword>
<keyword evidence="3" id="KW-1185">Reference proteome</keyword>